<dbReference type="Proteomes" id="UP001501734">
    <property type="component" value="Unassembled WGS sequence"/>
</dbReference>
<dbReference type="SUPFAM" id="SSF56300">
    <property type="entry name" value="Metallo-dependent phosphatases"/>
    <property type="match status" value="1"/>
</dbReference>
<evidence type="ECO:0000313" key="3">
    <source>
        <dbReference type="EMBL" id="GAA4059316.1"/>
    </source>
</evidence>
<keyword evidence="3" id="KW-0540">Nuclease</keyword>
<accession>A0ABP7V4Z0</accession>
<reference evidence="4" key="1">
    <citation type="journal article" date="2019" name="Int. J. Syst. Evol. Microbiol.">
        <title>The Global Catalogue of Microorganisms (GCM) 10K type strain sequencing project: providing services to taxonomists for standard genome sequencing and annotation.</title>
        <authorList>
            <consortium name="The Broad Institute Genomics Platform"/>
            <consortium name="The Broad Institute Genome Sequencing Center for Infectious Disease"/>
            <person name="Wu L."/>
            <person name="Ma J."/>
        </authorList>
    </citation>
    <scope>NUCLEOTIDE SEQUENCE [LARGE SCALE GENOMIC DNA]</scope>
    <source>
        <strain evidence="4">JCM 17250</strain>
    </source>
</reference>
<name>A0ABP7V4Z0_9BACI</name>
<evidence type="ECO:0000313" key="4">
    <source>
        <dbReference type="Proteomes" id="UP001501734"/>
    </source>
</evidence>
<dbReference type="InterPro" id="IPR029052">
    <property type="entry name" value="Metallo-depent_PP-like"/>
</dbReference>
<organism evidence="3 4">
    <name type="scientific">Amphibacillus indicireducens</name>
    <dbReference type="NCBI Taxonomy" id="1076330"/>
    <lineage>
        <taxon>Bacteria</taxon>
        <taxon>Bacillati</taxon>
        <taxon>Bacillota</taxon>
        <taxon>Bacilli</taxon>
        <taxon>Bacillales</taxon>
        <taxon>Bacillaceae</taxon>
        <taxon>Amphibacillus</taxon>
    </lineage>
</organism>
<dbReference type="CDD" id="cd00840">
    <property type="entry name" value="MPP_Mre11_N"/>
    <property type="match status" value="1"/>
</dbReference>
<dbReference type="InterPro" id="IPR041796">
    <property type="entry name" value="Mre11_N"/>
</dbReference>
<keyword evidence="3" id="KW-0269">Exonuclease</keyword>
<dbReference type="RefSeq" id="WP_344909686.1">
    <property type="nucleotide sequence ID" value="NZ_BAABDL010000015.1"/>
</dbReference>
<dbReference type="GO" id="GO:0004527">
    <property type="term" value="F:exonuclease activity"/>
    <property type="evidence" value="ECO:0007669"/>
    <property type="project" value="UniProtKB-KW"/>
</dbReference>
<dbReference type="InterPro" id="IPR050535">
    <property type="entry name" value="DNA_Repair-Maintenance_Comp"/>
</dbReference>
<dbReference type="PIRSF" id="PIRSF033091">
    <property type="entry name" value="Pesterase_YhaO"/>
    <property type="match status" value="1"/>
</dbReference>
<dbReference type="PANTHER" id="PTHR30337:SF7">
    <property type="entry name" value="PHOSPHOESTERASE"/>
    <property type="match status" value="1"/>
</dbReference>
<keyword evidence="4" id="KW-1185">Reference proteome</keyword>
<feature type="domain" description="Calcineurin-like phosphoesterase" evidence="2">
    <location>
        <begin position="5"/>
        <end position="203"/>
    </location>
</feature>
<protein>
    <submittedName>
        <fullName evidence="3">Exonuclease SbcCD subunit D</fullName>
    </submittedName>
</protein>
<comment type="caution">
    <text evidence="3">The sequence shown here is derived from an EMBL/GenBank/DDBJ whole genome shotgun (WGS) entry which is preliminary data.</text>
</comment>
<dbReference type="InterPro" id="IPR004843">
    <property type="entry name" value="Calcineurin-like_PHP"/>
</dbReference>
<dbReference type="Pfam" id="PF00149">
    <property type="entry name" value="Metallophos"/>
    <property type="match status" value="1"/>
</dbReference>
<dbReference type="InterPro" id="IPR014576">
    <property type="entry name" value="Pesterase_YhaO"/>
</dbReference>
<sequence>MQEKIKFIHSADLHLDSPFKGMSTLPDSLYQQLKASTFTALDNLVQLAIDESVDFVLIVGDLFDQSLRSVYAEMQFLLACEKLAEAKIPVYLSYGNHDYLKARTRTLNYPDNLHVFESDEVECKVFVKNGRPLVGIHGFSYLEQAVLGNKATEYEPIDGVPYQIGMLHGSTGQADDHDHYAPFQLGDLRGKNIDYWALGHIHKREILGTEPAIVYPGNTQGRSSKEFGEKGCYLVELDQADTKLTFKPLHQIQFEQVTIDLKSCNDLDQLYEQVTDALTRFTQQKVIVYLTLINATPQMAQNYHQGELDEMIELYNEQQEDQRDWTWVQSVKLEQERDSVESLLKLRDPFIQQLLEQFEQIDWEEAANDLWRHRHAKRFLPELTEAEKAEIIEEAKELALYQLIGLSNDEN</sequence>
<dbReference type="PANTHER" id="PTHR30337">
    <property type="entry name" value="COMPONENT OF ATP-DEPENDENT DSDNA EXONUCLEASE"/>
    <property type="match status" value="1"/>
</dbReference>
<dbReference type="Gene3D" id="3.60.21.10">
    <property type="match status" value="1"/>
</dbReference>
<proteinExistence type="predicted"/>
<dbReference type="EMBL" id="BAABDL010000015">
    <property type="protein sequence ID" value="GAA4059316.1"/>
    <property type="molecule type" value="Genomic_DNA"/>
</dbReference>
<gene>
    <name evidence="3" type="ORF">GCM10022410_03110</name>
</gene>
<evidence type="ECO:0000259" key="2">
    <source>
        <dbReference type="Pfam" id="PF00149"/>
    </source>
</evidence>
<keyword evidence="1" id="KW-0378">Hydrolase</keyword>
<evidence type="ECO:0000256" key="1">
    <source>
        <dbReference type="ARBA" id="ARBA00022801"/>
    </source>
</evidence>